<evidence type="ECO:0000256" key="3">
    <source>
        <dbReference type="HAMAP-Rule" id="MF_01440"/>
    </source>
</evidence>
<organism evidence="4 5">
    <name type="scientific">Pseudoalteromonas phenolica</name>
    <dbReference type="NCBI Taxonomy" id="161398"/>
    <lineage>
        <taxon>Bacteria</taxon>
        <taxon>Pseudomonadati</taxon>
        <taxon>Pseudomonadota</taxon>
        <taxon>Gammaproteobacteria</taxon>
        <taxon>Alteromonadales</taxon>
        <taxon>Pseudoalteromonadaceae</taxon>
        <taxon>Pseudoalteromonas</taxon>
    </lineage>
</organism>
<keyword evidence="2 3" id="KW-0378">Hydrolase</keyword>
<dbReference type="RefSeq" id="WP_130255212.1">
    <property type="nucleotide sequence ID" value="NZ_PPSX01000025.1"/>
</dbReference>
<dbReference type="Proteomes" id="UP000291338">
    <property type="component" value="Unassembled WGS sequence"/>
</dbReference>
<dbReference type="InterPro" id="IPR005659">
    <property type="entry name" value="Chemorcpt_Glu_NH3ase_CheD"/>
</dbReference>
<dbReference type="SUPFAM" id="SSF64438">
    <property type="entry name" value="CNF1/YfiH-like putative cysteine hydrolases"/>
    <property type="match status" value="1"/>
</dbReference>
<dbReference type="Gene3D" id="3.30.1330.200">
    <property type="match status" value="1"/>
</dbReference>
<proteinExistence type="inferred from homology"/>
<dbReference type="PANTHER" id="PTHR35147:SF3">
    <property type="entry name" value="CHEMORECEPTOR GLUTAMINE DEAMIDASE CHED 1-RELATED"/>
    <property type="match status" value="1"/>
</dbReference>
<reference evidence="4 5" key="1">
    <citation type="submission" date="2018-01" db="EMBL/GenBank/DDBJ databases">
        <title>Co-occurrence of chitin degradation, pigmentation and bioactivity in marine Pseudoalteromonas.</title>
        <authorList>
            <person name="Paulsen S."/>
            <person name="Gram L."/>
            <person name="Machado H."/>
        </authorList>
    </citation>
    <scope>NUCLEOTIDE SEQUENCE [LARGE SCALE GENOMIC DNA]</scope>
    <source>
        <strain evidence="4 5">S3898</strain>
    </source>
</reference>
<name>A0A4Q7INS1_9GAMM</name>
<dbReference type="Pfam" id="PF03975">
    <property type="entry name" value="CheD"/>
    <property type="match status" value="1"/>
</dbReference>
<comment type="caution">
    <text evidence="4">The sequence shown here is derived from an EMBL/GenBank/DDBJ whole genome shotgun (WGS) entry which is preliminary data.</text>
</comment>
<dbReference type="GO" id="GO:0006935">
    <property type="term" value="P:chemotaxis"/>
    <property type="evidence" value="ECO:0007669"/>
    <property type="project" value="UniProtKB-UniRule"/>
</dbReference>
<comment type="similarity">
    <text evidence="3">Belongs to the CheD family.</text>
</comment>
<evidence type="ECO:0000256" key="1">
    <source>
        <dbReference type="ARBA" id="ARBA00022500"/>
    </source>
</evidence>
<dbReference type="EC" id="3.5.1.44" evidence="3"/>
<dbReference type="EMBL" id="PPSX01000025">
    <property type="protein sequence ID" value="RZQ53491.1"/>
    <property type="molecule type" value="Genomic_DNA"/>
</dbReference>
<keyword evidence="1 3" id="KW-0145">Chemotaxis</keyword>
<comment type="function">
    <text evidence="3">Probably deamidates glutamine residues to glutamate on methyl-accepting chemotaxis receptors (MCPs), playing an important role in chemotaxis.</text>
</comment>
<comment type="catalytic activity">
    <reaction evidence="3">
        <text>L-glutaminyl-[protein] + H2O = L-glutamyl-[protein] + NH4(+)</text>
        <dbReference type="Rhea" id="RHEA:16441"/>
        <dbReference type="Rhea" id="RHEA-COMP:10207"/>
        <dbReference type="Rhea" id="RHEA-COMP:10208"/>
        <dbReference type="ChEBI" id="CHEBI:15377"/>
        <dbReference type="ChEBI" id="CHEBI:28938"/>
        <dbReference type="ChEBI" id="CHEBI:29973"/>
        <dbReference type="ChEBI" id="CHEBI:30011"/>
        <dbReference type="EC" id="3.5.1.44"/>
    </reaction>
</comment>
<protein>
    <recommendedName>
        <fullName evidence="3">Probable chemoreceptor glutamine deamidase CheD</fullName>
        <ecNumber evidence="3">3.5.1.44</ecNumber>
    </recommendedName>
</protein>
<accession>A0A4Q7INS1</accession>
<sequence>MNTDINLQAGEAYFGKAPKRIRTLLGSCVAVTVWHSELKLGGLCHYLISERKDNTNSTKSGDYKYGKQALAFLKQQMMCNADLKEYEVGIYGGSNMYNSESSSTIGEKNVSYAHQWLKQLGLNAKNEDVLGEVCRTLILDLSTGDVHLKRYHQEQ</sequence>
<evidence type="ECO:0000256" key="2">
    <source>
        <dbReference type="ARBA" id="ARBA00022801"/>
    </source>
</evidence>
<dbReference type="InterPro" id="IPR011324">
    <property type="entry name" value="Cytotoxic_necrot_fac-like_cat"/>
</dbReference>
<dbReference type="PANTHER" id="PTHR35147">
    <property type="entry name" value="CHEMORECEPTOR GLUTAMINE DEAMIDASE CHED-RELATED"/>
    <property type="match status" value="1"/>
</dbReference>
<dbReference type="GO" id="GO:0050568">
    <property type="term" value="F:protein-glutamine glutaminase activity"/>
    <property type="evidence" value="ECO:0007669"/>
    <property type="project" value="UniProtKB-UniRule"/>
</dbReference>
<dbReference type="CDD" id="cd16352">
    <property type="entry name" value="CheD"/>
    <property type="match status" value="1"/>
</dbReference>
<evidence type="ECO:0000313" key="4">
    <source>
        <dbReference type="EMBL" id="RZQ53491.1"/>
    </source>
</evidence>
<dbReference type="InterPro" id="IPR038592">
    <property type="entry name" value="CheD-like_sf"/>
</dbReference>
<gene>
    <name evidence="3" type="primary">cheD</name>
    <name evidence="4" type="ORF">C1E23_08805</name>
</gene>
<evidence type="ECO:0000313" key="5">
    <source>
        <dbReference type="Proteomes" id="UP000291338"/>
    </source>
</evidence>
<dbReference type="HAMAP" id="MF_01440">
    <property type="entry name" value="CheD"/>
    <property type="match status" value="1"/>
</dbReference>
<dbReference type="AlphaFoldDB" id="A0A4Q7INS1"/>